<dbReference type="AlphaFoldDB" id="A0AAP8T9R4"/>
<dbReference type="Proteomes" id="UP000235914">
    <property type="component" value="Unassembled WGS sequence"/>
</dbReference>
<name>A0AAP8T9R4_9BACT</name>
<evidence type="ECO:0008006" key="3">
    <source>
        <dbReference type="Google" id="ProtNLM"/>
    </source>
</evidence>
<dbReference type="EMBL" id="PJKN01000002">
    <property type="protein sequence ID" value="PNC56792.1"/>
    <property type="molecule type" value="Genomic_DNA"/>
</dbReference>
<gene>
    <name evidence="1" type="ORF">CXU09_04245</name>
</gene>
<comment type="caution">
    <text evidence="1">The sequence shown here is derived from an EMBL/GenBank/DDBJ whole genome shotgun (WGS) entry which is preliminary data.</text>
</comment>
<accession>A0AAP8T9R4</accession>
<protein>
    <recommendedName>
        <fullName evidence="3">Lipoprotein</fullName>
    </recommendedName>
</protein>
<reference evidence="1 2" key="1">
    <citation type="journal article" date="2017" name="BMC Genomics">
        <title>Genome sequencing of 39 Akkermansia muciniphila isolates reveals its population structure, genomic and functional diverisity, and global distribution in mammalian gut microbiotas.</title>
        <authorList>
            <person name="Guo X."/>
            <person name="Li S."/>
            <person name="Zhang J."/>
            <person name="Wu F."/>
            <person name="Li X."/>
            <person name="Wu D."/>
            <person name="Zhang M."/>
            <person name="Ou Z."/>
            <person name="Jie Z."/>
            <person name="Yan Q."/>
            <person name="Li P."/>
            <person name="Yi J."/>
            <person name="Peng Y."/>
        </authorList>
    </citation>
    <scope>NUCLEOTIDE SEQUENCE [LARGE SCALE GENOMIC DNA]</scope>
    <source>
        <strain evidence="1 2">GP43</strain>
    </source>
</reference>
<proteinExistence type="predicted"/>
<evidence type="ECO:0000313" key="1">
    <source>
        <dbReference type="EMBL" id="PNC56792.1"/>
    </source>
</evidence>
<evidence type="ECO:0000313" key="2">
    <source>
        <dbReference type="Proteomes" id="UP000235914"/>
    </source>
</evidence>
<sequence length="160" mass="16655">MLCIFPGMKKLFPVLLLIPVTVCGLLSGCGGGSGKSGDDGNTSLSGQQVSLFEGGSILFQLQFSGQDVDVIRMDTRAVYDGVYTYRFNSGENAGVLNIAPAANSSSACTMANVNIAFDDAGRNAGVITSGTITETGLDLDPAIDGVPRPMAGWTCRVHRD</sequence>
<organism evidence="1 2">
    <name type="scientific">Akkermansia muciniphila</name>
    <dbReference type="NCBI Taxonomy" id="239935"/>
    <lineage>
        <taxon>Bacteria</taxon>
        <taxon>Pseudomonadati</taxon>
        <taxon>Verrucomicrobiota</taxon>
        <taxon>Verrucomicrobiia</taxon>
        <taxon>Verrucomicrobiales</taxon>
        <taxon>Akkermansiaceae</taxon>
        <taxon>Akkermansia</taxon>
    </lineage>
</organism>